<feature type="region of interest" description="Disordered" evidence="1">
    <location>
        <begin position="64"/>
        <end position="109"/>
    </location>
</feature>
<feature type="region of interest" description="Disordered" evidence="1">
    <location>
        <begin position="128"/>
        <end position="192"/>
    </location>
</feature>
<evidence type="ECO:0000256" key="1">
    <source>
        <dbReference type="SAM" id="MobiDB-lite"/>
    </source>
</evidence>
<evidence type="ECO:0000313" key="2">
    <source>
        <dbReference type="EMBL" id="KAK7705765.1"/>
    </source>
</evidence>
<reference evidence="2 3" key="1">
    <citation type="submission" date="2024-02" db="EMBL/GenBank/DDBJ databases">
        <title>De novo assembly and annotation of 12 fungi associated with fruit tree decline syndrome in Ontario, Canada.</title>
        <authorList>
            <person name="Sulman M."/>
            <person name="Ellouze W."/>
            <person name="Ilyukhin E."/>
        </authorList>
    </citation>
    <scope>NUCLEOTIDE SEQUENCE [LARGE SCALE GENOMIC DNA]</scope>
    <source>
        <strain evidence="2 3">M169</strain>
    </source>
</reference>
<dbReference type="EMBL" id="JAKNSF020000232">
    <property type="protein sequence ID" value="KAK7705765.1"/>
    <property type="molecule type" value="Genomic_DNA"/>
</dbReference>
<sequence>MSMLTRRGAFRQRGMDLPKIQTNITDIDSTSSPIHEVDFHFDFDADLELFTQVDYSCLDFLTPRSRRGSDTTNSTTTETGLSAGTAGGDDEAVPWPRPTDRDIHGRSELKRTAPQWAIHVRLTLSKDFEQDSSPARQGGWGDGNDSVTGATGARQRERRPSVLDRRYSYGRKIQDGRGRRPSDFSLRSPPPGMPVHYELEDIPFELVLCSEEDSLYSN</sequence>
<organism evidence="2 3">
    <name type="scientific">Diaporthe eres</name>
    <name type="common">Phomopsis oblonga</name>
    <dbReference type="NCBI Taxonomy" id="83184"/>
    <lineage>
        <taxon>Eukaryota</taxon>
        <taxon>Fungi</taxon>
        <taxon>Dikarya</taxon>
        <taxon>Ascomycota</taxon>
        <taxon>Pezizomycotina</taxon>
        <taxon>Sordariomycetes</taxon>
        <taxon>Sordariomycetidae</taxon>
        <taxon>Diaporthales</taxon>
        <taxon>Diaporthaceae</taxon>
        <taxon>Diaporthe</taxon>
        <taxon>Diaporthe eres species complex</taxon>
    </lineage>
</organism>
<gene>
    <name evidence="2" type="ORF">SLS63_014086</name>
</gene>
<keyword evidence="3" id="KW-1185">Reference proteome</keyword>
<proteinExistence type="predicted"/>
<accession>A0ABR1NLJ5</accession>
<feature type="compositionally biased region" description="Basic and acidic residues" evidence="1">
    <location>
        <begin position="154"/>
        <end position="182"/>
    </location>
</feature>
<name>A0ABR1NLJ5_DIAER</name>
<evidence type="ECO:0000313" key="3">
    <source>
        <dbReference type="Proteomes" id="UP001430848"/>
    </source>
</evidence>
<comment type="caution">
    <text evidence="2">The sequence shown here is derived from an EMBL/GenBank/DDBJ whole genome shotgun (WGS) entry which is preliminary data.</text>
</comment>
<feature type="compositionally biased region" description="Basic and acidic residues" evidence="1">
    <location>
        <begin position="98"/>
        <end position="109"/>
    </location>
</feature>
<protein>
    <submittedName>
        <fullName evidence="2">Uncharacterized protein</fullName>
    </submittedName>
</protein>
<dbReference type="Proteomes" id="UP001430848">
    <property type="component" value="Unassembled WGS sequence"/>
</dbReference>
<feature type="compositionally biased region" description="Low complexity" evidence="1">
    <location>
        <begin position="70"/>
        <end position="79"/>
    </location>
</feature>